<proteinExistence type="predicted"/>
<organism evidence="6">
    <name type="scientific">uncultured Caudovirales phage</name>
    <dbReference type="NCBI Taxonomy" id="2100421"/>
    <lineage>
        <taxon>Viruses</taxon>
        <taxon>Duplodnaviria</taxon>
        <taxon>Heunggongvirae</taxon>
        <taxon>Uroviricota</taxon>
        <taxon>Caudoviricetes</taxon>
        <taxon>Peduoviridae</taxon>
        <taxon>Maltschvirus</taxon>
        <taxon>Maltschvirus maltsch</taxon>
    </lineage>
</organism>
<evidence type="ECO:0000313" key="6">
    <source>
        <dbReference type="EMBL" id="CAB4144601.1"/>
    </source>
</evidence>
<dbReference type="GO" id="GO:0033644">
    <property type="term" value="C:host cell membrane"/>
    <property type="evidence" value="ECO:0007669"/>
    <property type="project" value="UniProtKB-SubCell"/>
</dbReference>
<keyword evidence="2 5" id="KW-0812">Transmembrane</keyword>
<evidence type="ECO:0000256" key="2">
    <source>
        <dbReference type="ARBA" id="ARBA00022692"/>
    </source>
</evidence>
<protein>
    <submittedName>
        <fullName evidence="6">Bacteriophage holin family</fullName>
    </submittedName>
</protein>
<feature type="transmembrane region" description="Helical" evidence="5">
    <location>
        <begin position="66"/>
        <end position="86"/>
    </location>
</feature>
<evidence type="ECO:0000256" key="5">
    <source>
        <dbReference type="SAM" id="Phobius"/>
    </source>
</evidence>
<name>A0A6J5MEJ9_9CAUD</name>
<dbReference type="EMBL" id="LR796437">
    <property type="protein sequence ID" value="CAB4144601.1"/>
    <property type="molecule type" value="Genomic_DNA"/>
</dbReference>
<dbReference type="Pfam" id="PF05105">
    <property type="entry name" value="Phage_holin_4_1"/>
    <property type="match status" value="1"/>
</dbReference>
<sequence>MKTTLINLLHLGWEKITYAICCGWIFSFFVPIKGFLIFTIFVVFADMATGIIAAKKEGQKINSRGLYRTIEKIIVYFCAILIFEGARNTFSLPFNITYMAAFLIATVELYSISENIKRITGVNLGVLITRFFNR</sequence>
<dbReference type="InterPro" id="IPR006480">
    <property type="entry name" value="Phage_holin_4_1"/>
</dbReference>
<evidence type="ECO:0000256" key="3">
    <source>
        <dbReference type="ARBA" id="ARBA00022989"/>
    </source>
</evidence>
<comment type="subcellular location">
    <subcellularLocation>
        <location evidence="1">Host membrane</location>
        <topology evidence="1">Multi-pass membrane protein</topology>
    </subcellularLocation>
</comment>
<evidence type="ECO:0000256" key="4">
    <source>
        <dbReference type="ARBA" id="ARBA00023136"/>
    </source>
</evidence>
<reference evidence="6" key="1">
    <citation type="submission" date="2020-04" db="EMBL/GenBank/DDBJ databases">
        <authorList>
            <person name="Chiriac C."/>
            <person name="Salcher M."/>
            <person name="Ghai R."/>
            <person name="Kavagutti S V."/>
        </authorList>
    </citation>
    <scope>NUCLEOTIDE SEQUENCE</scope>
</reference>
<evidence type="ECO:0000256" key="1">
    <source>
        <dbReference type="ARBA" id="ARBA00004301"/>
    </source>
</evidence>
<gene>
    <name evidence="6" type="ORF">UFOVP458_48</name>
</gene>
<keyword evidence="4 5" id="KW-0472">Membrane</keyword>
<accession>A0A6J5MEJ9</accession>
<feature type="transmembrane region" description="Helical" evidence="5">
    <location>
        <begin position="92"/>
        <end position="110"/>
    </location>
</feature>
<keyword evidence="3 5" id="KW-1133">Transmembrane helix</keyword>